<dbReference type="Proteomes" id="UP000887569">
    <property type="component" value="Unplaced"/>
</dbReference>
<feature type="compositionally biased region" description="Low complexity" evidence="1">
    <location>
        <begin position="50"/>
        <end position="61"/>
    </location>
</feature>
<protein>
    <submittedName>
        <fullName evidence="4">Uncharacterized protein</fullName>
    </submittedName>
</protein>
<dbReference type="WBParaSite" id="PgR011_g029_t01">
    <property type="protein sequence ID" value="PgR011_g029_t01"/>
    <property type="gene ID" value="PgR011_g029"/>
</dbReference>
<evidence type="ECO:0000256" key="2">
    <source>
        <dbReference type="SAM" id="Phobius"/>
    </source>
</evidence>
<keyword evidence="2" id="KW-0812">Transmembrane</keyword>
<keyword evidence="3" id="KW-1185">Reference proteome</keyword>
<feature type="compositionally biased region" description="Low complexity" evidence="1">
    <location>
        <begin position="71"/>
        <end position="116"/>
    </location>
</feature>
<dbReference type="AlphaFoldDB" id="A0A915ALJ1"/>
<reference evidence="4" key="1">
    <citation type="submission" date="2022-11" db="UniProtKB">
        <authorList>
            <consortium name="WormBaseParasite"/>
        </authorList>
    </citation>
    <scope>IDENTIFICATION</scope>
</reference>
<evidence type="ECO:0000313" key="4">
    <source>
        <dbReference type="WBParaSite" id="PgR011_g029_t01"/>
    </source>
</evidence>
<sequence length="142" mass="14858">SAASNLHKLALPSEDLYIDMEYFHHTTMNELVNKVIAKTCDCATQGSMPSSISTASTATETPVIEKESSITSATSSRYTTVTSTTSATTAEPSSTLDAQTPTSDLTVPSTTTTTDGKSGTFDASMSAILPLFAILLAILLLL</sequence>
<proteinExistence type="predicted"/>
<feature type="region of interest" description="Disordered" evidence="1">
    <location>
        <begin position="47"/>
        <end position="116"/>
    </location>
</feature>
<accession>A0A915ALJ1</accession>
<organism evidence="3 4">
    <name type="scientific">Parascaris univalens</name>
    <name type="common">Nematode worm</name>
    <dbReference type="NCBI Taxonomy" id="6257"/>
    <lineage>
        <taxon>Eukaryota</taxon>
        <taxon>Metazoa</taxon>
        <taxon>Ecdysozoa</taxon>
        <taxon>Nematoda</taxon>
        <taxon>Chromadorea</taxon>
        <taxon>Rhabditida</taxon>
        <taxon>Spirurina</taxon>
        <taxon>Ascaridomorpha</taxon>
        <taxon>Ascaridoidea</taxon>
        <taxon>Ascarididae</taxon>
        <taxon>Parascaris</taxon>
    </lineage>
</organism>
<evidence type="ECO:0000313" key="3">
    <source>
        <dbReference type="Proteomes" id="UP000887569"/>
    </source>
</evidence>
<keyword evidence="2" id="KW-1133">Transmembrane helix</keyword>
<keyword evidence="2" id="KW-0472">Membrane</keyword>
<feature type="transmembrane region" description="Helical" evidence="2">
    <location>
        <begin position="123"/>
        <end position="141"/>
    </location>
</feature>
<evidence type="ECO:0000256" key="1">
    <source>
        <dbReference type="SAM" id="MobiDB-lite"/>
    </source>
</evidence>
<name>A0A915ALJ1_PARUN</name>